<protein>
    <submittedName>
        <fullName evidence="5">ATP-binding cassette domain-containing protein</fullName>
    </submittedName>
</protein>
<gene>
    <name evidence="5" type="ORF">ND855_06855</name>
</gene>
<evidence type="ECO:0000313" key="5">
    <source>
        <dbReference type="EMBL" id="MCW7503838.1"/>
    </source>
</evidence>
<feature type="domain" description="ABC transporter" evidence="4">
    <location>
        <begin position="12"/>
        <end position="207"/>
    </location>
</feature>
<keyword evidence="2" id="KW-0547">Nucleotide-binding</keyword>
<dbReference type="InterPro" id="IPR003593">
    <property type="entry name" value="AAA+_ATPase"/>
</dbReference>
<accession>A0ABT3M632</accession>
<dbReference type="PANTHER" id="PTHR42939:SF1">
    <property type="entry name" value="ABC TRANSPORTER ATP-BINDING PROTEIN ALBC-RELATED"/>
    <property type="match status" value="1"/>
</dbReference>
<dbReference type="GO" id="GO:0005524">
    <property type="term" value="F:ATP binding"/>
    <property type="evidence" value="ECO:0007669"/>
    <property type="project" value="UniProtKB-KW"/>
</dbReference>
<keyword evidence="3 5" id="KW-0067">ATP-binding</keyword>
<dbReference type="PROSITE" id="PS50893">
    <property type="entry name" value="ABC_TRANSPORTER_2"/>
    <property type="match status" value="1"/>
</dbReference>
<evidence type="ECO:0000256" key="1">
    <source>
        <dbReference type="ARBA" id="ARBA00022448"/>
    </source>
</evidence>
<name>A0ABT3M632_9LEPT</name>
<dbReference type="InterPro" id="IPR027417">
    <property type="entry name" value="P-loop_NTPase"/>
</dbReference>
<dbReference type="SUPFAM" id="SSF52540">
    <property type="entry name" value="P-loop containing nucleoside triphosphate hydrolases"/>
    <property type="match status" value="1"/>
</dbReference>
<dbReference type="EMBL" id="JAMQPR010000001">
    <property type="protein sequence ID" value="MCW7503838.1"/>
    <property type="molecule type" value="Genomic_DNA"/>
</dbReference>
<evidence type="ECO:0000259" key="4">
    <source>
        <dbReference type="PROSITE" id="PS50893"/>
    </source>
</evidence>
<evidence type="ECO:0000256" key="3">
    <source>
        <dbReference type="ARBA" id="ARBA00022840"/>
    </source>
</evidence>
<sequence length="208" mass="23677">MEHGVRMNRMLLETKGLTITVGEKTILREVNLSFFERGLLAVLGENGAGKSTLLKKIFHDSLTSASWTWPLGKRKIAYLGHELGYYSSLSLEENLDYFASLDGNHSMERRIELLKLFRLEKRIWDPIHFFSRGMKQKVAIMRVLLSSAEIILFDEPFTGLDFESSSVLSSILNEEKKSRLILTVLHSIPSELECTGQILIRQGNVFVS</sequence>
<proteinExistence type="predicted"/>
<evidence type="ECO:0000313" key="6">
    <source>
        <dbReference type="Proteomes" id="UP001208794"/>
    </source>
</evidence>
<evidence type="ECO:0000256" key="2">
    <source>
        <dbReference type="ARBA" id="ARBA00022741"/>
    </source>
</evidence>
<comment type="caution">
    <text evidence="5">The sequence shown here is derived from an EMBL/GenBank/DDBJ whole genome shotgun (WGS) entry which is preliminary data.</text>
</comment>
<dbReference type="PANTHER" id="PTHR42939">
    <property type="entry name" value="ABC TRANSPORTER ATP-BINDING PROTEIN ALBC-RELATED"/>
    <property type="match status" value="1"/>
</dbReference>
<keyword evidence="6" id="KW-1185">Reference proteome</keyword>
<dbReference type="Gene3D" id="3.40.50.300">
    <property type="entry name" value="P-loop containing nucleotide triphosphate hydrolases"/>
    <property type="match status" value="1"/>
</dbReference>
<dbReference type="Pfam" id="PF00005">
    <property type="entry name" value="ABC_tran"/>
    <property type="match status" value="1"/>
</dbReference>
<keyword evidence="1" id="KW-0813">Transport</keyword>
<dbReference type="InterPro" id="IPR003439">
    <property type="entry name" value="ABC_transporter-like_ATP-bd"/>
</dbReference>
<dbReference type="SMART" id="SM00382">
    <property type="entry name" value="AAA"/>
    <property type="match status" value="1"/>
</dbReference>
<reference evidence="5 6" key="1">
    <citation type="submission" date="2022-06" db="EMBL/GenBank/DDBJ databases">
        <title>Leptospira isolates from biofilms formed at urban environments.</title>
        <authorList>
            <person name="Ribeiro P.S."/>
            <person name="Sousa T."/>
            <person name="Carvalho N."/>
            <person name="Aburjaile F."/>
            <person name="Neves F."/>
            <person name="Oliveira D."/>
            <person name="Blanco L."/>
            <person name="Lima J."/>
            <person name="Costa F."/>
            <person name="Brenig B."/>
            <person name="Soares S."/>
            <person name="Ramos R."/>
            <person name="Goes-Neto A."/>
            <person name="Matiuzzi M."/>
            <person name="Azevedo V."/>
            <person name="Ristow P."/>
        </authorList>
    </citation>
    <scope>NUCLEOTIDE SEQUENCE [LARGE SCALE GENOMIC DNA]</scope>
    <source>
        <strain evidence="5 6">VSF14</strain>
    </source>
</reference>
<dbReference type="Proteomes" id="UP001208794">
    <property type="component" value="Unassembled WGS sequence"/>
</dbReference>
<organism evidence="5 6">
    <name type="scientific">Leptospira paudalimensis</name>
    <dbReference type="NCBI Taxonomy" id="2950024"/>
    <lineage>
        <taxon>Bacteria</taxon>
        <taxon>Pseudomonadati</taxon>
        <taxon>Spirochaetota</taxon>
        <taxon>Spirochaetia</taxon>
        <taxon>Leptospirales</taxon>
        <taxon>Leptospiraceae</taxon>
        <taxon>Leptospira</taxon>
    </lineage>
</organism>
<dbReference type="InterPro" id="IPR051782">
    <property type="entry name" value="ABC_Transporter_VariousFunc"/>
</dbReference>